<keyword evidence="3" id="KW-1185">Reference proteome</keyword>
<keyword evidence="1" id="KW-0732">Signal</keyword>
<protein>
    <submittedName>
        <fullName evidence="2">Uncharacterized protein</fullName>
    </submittedName>
</protein>
<dbReference type="EMBL" id="JBHULU010000037">
    <property type="protein sequence ID" value="MFD2516048.1"/>
    <property type="molecule type" value="Genomic_DNA"/>
</dbReference>
<proteinExistence type="predicted"/>
<name>A0ABW5ISW7_9BACT</name>
<feature type="signal peptide" evidence="1">
    <location>
        <begin position="1"/>
        <end position="19"/>
    </location>
</feature>
<accession>A0ABW5ISW7</accession>
<reference evidence="3" key="1">
    <citation type="journal article" date="2019" name="Int. J. Syst. Evol. Microbiol.">
        <title>The Global Catalogue of Microorganisms (GCM) 10K type strain sequencing project: providing services to taxonomists for standard genome sequencing and annotation.</title>
        <authorList>
            <consortium name="The Broad Institute Genomics Platform"/>
            <consortium name="The Broad Institute Genome Sequencing Center for Infectious Disease"/>
            <person name="Wu L."/>
            <person name="Ma J."/>
        </authorList>
    </citation>
    <scope>NUCLEOTIDE SEQUENCE [LARGE SCALE GENOMIC DNA]</scope>
    <source>
        <strain evidence="3">KCTC 42498</strain>
    </source>
</reference>
<dbReference type="Proteomes" id="UP001597544">
    <property type="component" value="Unassembled WGS sequence"/>
</dbReference>
<sequence length="201" mass="22401">MKKLLPVFILFTFSGLVSSCDSDNSIETETVLPATQAEMSRTFSYAYNEPQSAEIASYSTWSVETYSSLEEERLNITFSGLPKLADTDVIHFNISKLQLLGNYIGSYALKSLPNPAAGAAQVRYTYRRDGNSSSIIESTFSTMDGHFTISSYDAKNKLISGSYEIRIKEAVDPKRYDIAEPLIRRCDITLRGSFANVKVLQ</sequence>
<dbReference type="PROSITE" id="PS51257">
    <property type="entry name" value="PROKAR_LIPOPROTEIN"/>
    <property type="match status" value="1"/>
</dbReference>
<feature type="chain" id="PRO_5047305857" evidence="1">
    <location>
        <begin position="20"/>
        <end position="201"/>
    </location>
</feature>
<comment type="caution">
    <text evidence="2">The sequence shown here is derived from an EMBL/GenBank/DDBJ whole genome shotgun (WGS) entry which is preliminary data.</text>
</comment>
<evidence type="ECO:0000313" key="2">
    <source>
        <dbReference type="EMBL" id="MFD2516048.1"/>
    </source>
</evidence>
<gene>
    <name evidence="2" type="ORF">ACFSRY_19400</name>
</gene>
<dbReference type="RefSeq" id="WP_377512086.1">
    <property type="nucleotide sequence ID" value="NZ_JBHULU010000037.1"/>
</dbReference>
<evidence type="ECO:0000313" key="3">
    <source>
        <dbReference type="Proteomes" id="UP001597544"/>
    </source>
</evidence>
<evidence type="ECO:0000256" key="1">
    <source>
        <dbReference type="SAM" id="SignalP"/>
    </source>
</evidence>
<organism evidence="2 3">
    <name type="scientific">Pontibacter locisalis</name>
    <dbReference type="NCBI Taxonomy" id="1719035"/>
    <lineage>
        <taxon>Bacteria</taxon>
        <taxon>Pseudomonadati</taxon>
        <taxon>Bacteroidota</taxon>
        <taxon>Cytophagia</taxon>
        <taxon>Cytophagales</taxon>
        <taxon>Hymenobacteraceae</taxon>
        <taxon>Pontibacter</taxon>
    </lineage>
</organism>